<accession>A0AAN6WD24</accession>
<keyword evidence="1" id="KW-0732">Signal</keyword>
<name>A0AAN6WD24_9PEZI</name>
<dbReference type="EMBL" id="MU866153">
    <property type="protein sequence ID" value="KAK4177857.1"/>
    <property type="molecule type" value="Genomic_DNA"/>
</dbReference>
<dbReference type="AlphaFoldDB" id="A0AAN6WD24"/>
<sequence>MSAVFAATSVLEMLSSLSFQIQGCPGGGGAGGANTRLTVCRGNAAGLSGGGKGGAWGRHLVLHLMLGLPLGWGLARCWDFGQPGIWYPSPMRIINAVSIDVAAGKRDKQQSQCRQKVSNLTASGRIVRINGKFRQRPELLPAFKRRLISLSVHCLCPRNIGDLAIGSDIAPIWVPYRATKPPPLVQSAFERIHPGQYGGNRD</sequence>
<protein>
    <submittedName>
        <fullName evidence="2">Uncharacterized protein</fullName>
    </submittedName>
</protein>
<evidence type="ECO:0000313" key="3">
    <source>
        <dbReference type="Proteomes" id="UP001302321"/>
    </source>
</evidence>
<comment type="caution">
    <text evidence="2">The sequence shown here is derived from an EMBL/GenBank/DDBJ whole genome shotgun (WGS) entry which is preliminary data.</text>
</comment>
<feature type="signal peptide" evidence="1">
    <location>
        <begin position="1"/>
        <end position="18"/>
    </location>
</feature>
<gene>
    <name evidence="2" type="ORF">QBC36DRAFT_309736</name>
</gene>
<evidence type="ECO:0000313" key="2">
    <source>
        <dbReference type="EMBL" id="KAK4177857.1"/>
    </source>
</evidence>
<reference evidence="2" key="2">
    <citation type="submission" date="2023-05" db="EMBL/GenBank/DDBJ databases">
        <authorList>
            <consortium name="Lawrence Berkeley National Laboratory"/>
            <person name="Steindorff A."/>
            <person name="Hensen N."/>
            <person name="Bonometti L."/>
            <person name="Westerberg I."/>
            <person name="Brannstrom I.O."/>
            <person name="Guillou S."/>
            <person name="Cros-Aarteil S."/>
            <person name="Calhoun S."/>
            <person name="Haridas S."/>
            <person name="Kuo A."/>
            <person name="Mondo S."/>
            <person name="Pangilinan J."/>
            <person name="Riley R."/>
            <person name="Labutti K."/>
            <person name="Andreopoulos B."/>
            <person name="Lipzen A."/>
            <person name="Chen C."/>
            <person name="Yanf M."/>
            <person name="Daum C."/>
            <person name="Ng V."/>
            <person name="Clum A."/>
            <person name="Ohm R."/>
            <person name="Martin F."/>
            <person name="Silar P."/>
            <person name="Natvig D."/>
            <person name="Lalanne C."/>
            <person name="Gautier V."/>
            <person name="Ament-Velasquez S.L."/>
            <person name="Kruys A."/>
            <person name="Hutchinson M.I."/>
            <person name="Powell A.J."/>
            <person name="Barry K."/>
            <person name="Miller A.N."/>
            <person name="Grigoriev I.V."/>
            <person name="Debuchy R."/>
            <person name="Gladieux P."/>
            <person name="Thoren M.H."/>
            <person name="Johannesson H."/>
        </authorList>
    </citation>
    <scope>NUCLEOTIDE SEQUENCE</scope>
    <source>
        <strain evidence="2">CBS 892.96</strain>
    </source>
</reference>
<proteinExistence type="predicted"/>
<feature type="chain" id="PRO_5042950705" evidence="1">
    <location>
        <begin position="19"/>
        <end position="202"/>
    </location>
</feature>
<evidence type="ECO:0000256" key="1">
    <source>
        <dbReference type="SAM" id="SignalP"/>
    </source>
</evidence>
<organism evidence="2 3">
    <name type="scientific">Triangularia setosa</name>
    <dbReference type="NCBI Taxonomy" id="2587417"/>
    <lineage>
        <taxon>Eukaryota</taxon>
        <taxon>Fungi</taxon>
        <taxon>Dikarya</taxon>
        <taxon>Ascomycota</taxon>
        <taxon>Pezizomycotina</taxon>
        <taxon>Sordariomycetes</taxon>
        <taxon>Sordariomycetidae</taxon>
        <taxon>Sordariales</taxon>
        <taxon>Podosporaceae</taxon>
        <taxon>Triangularia</taxon>
    </lineage>
</organism>
<reference evidence="2" key="1">
    <citation type="journal article" date="2023" name="Mol. Phylogenet. Evol.">
        <title>Genome-scale phylogeny and comparative genomics of the fungal order Sordariales.</title>
        <authorList>
            <person name="Hensen N."/>
            <person name="Bonometti L."/>
            <person name="Westerberg I."/>
            <person name="Brannstrom I.O."/>
            <person name="Guillou S."/>
            <person name="Cros-Aarteil S."/>
            <person name="Calhoun S."/>
            <person name="Haridas S."/>
            <person name="Kuo A."/>
            <person name="Mondo S."/>
            <person name="Pangilinan J."/>
            <person name="Riley R."/>
            <person name="LaButti K."/>
            <person name="Andreopoulos B."/>
            <person name="Lipzen A."/>
            <person name="Chen C."/>
            <person name="Yan M."/>
            <person name="Daum C."/>
            <person name="Ng V."/>
            <person name="Clum A."/>
            <person name="Steindorff A."/>
            <person name="Ohm R.A."/>
            <person name="Martin F."/>
            <person name="Silar P."/>
            <person name="Natvig D.O."/>
            <person name="Lalanne C."/>
            <person name="Gautier V."/>
            <person name="Ament-Velasquez S.L."/>
            <person name="Kruys A."/>
            <person name="Hutchinson M.I."/>
            <person name="Powell A.J."/>
            <person name="Barry K."/>
            <person name="Miller A.N."/>
            <person name="Grigoriev I.V."/>
            <person name="Debuchy R."/>
            <person name="Gladieux P."/>
            <person name="Hiltunen Thoren M."/>
            <person name="Johannesson H."/>
        </authorList>
    </citation>
    <scope>NUCLEOTIDE SEQUENCE</scope>
    <source>
        <strain evidence="2">CBS 892.96</strain>
    </source>
</reference>
<keyword evidence="3" id="KW-1185">Reference proteome</keyword>
<dbReference type="Proteomes" id="UP001302321">
    <property type="component" value="Unassembled WGS sequence"/>
</dbReference>